<dbReference type="CDD" id="cd09272">
    <property type="entry name" value="RNase_HI_RT_Ty1"/>
    <property type="match status" value="1"/>
</dbReference>
<evidence type="ECO:0000256" key="1">
    <source>
        <dbReference type="ARBA" id="ARBA00022723"/>
    </source>
</evidence>
<dbReference type="PANTHER" id="PTHR42648:SF32">
    <property type="entry name" value="RIBONUCLEASE H-LIKE DOMAIN, GAG-PRE-INTEGRASE DOMAIN PROTEIN-RELATED"/>
    <property type="match status" value="1"/>
</dbReference>
<sequence>MENKENWIKKQHIIDAPLRNIKSASQVQIKRCVSTQAVLWKHMITASTNVAVICYGCSSLRTDGDTLLATDGAVAMVDATPNASWVSKKKAERSVIVSSCSVPGQKEFRGGQDNVVDDDVDEQPIQDLALNTMFMANLLSVDPVYDEAGPSYDLDVLSEVHDHDHYQDVVCEHHEVHEMHDDVQPNYVVDSHTSYTSDSNMILYDQYVKDNAVQVIQSDVSVVPNDAYMMILNDMHEPPAQHVYVTTQTKVVDKTLTAELITYKEQVELYERRARFELTEREKKIDEQLRIVITDRNIKEENLKKELHSVKMQLASTINHNKSMNAVNRKCDEIEQKNLLIGNDTLIANCLSKEVFYIVTNSELNVSRFSEMHEAHTVVQARCLELKTELSKLKDKIQKDDHEVMVKHFSNLEINAKLKCVTIDSVTPKVLAPGMYAIDVEPIPLRLRNNREVHLDYLKHLKESVATLHEIVEEAKVKRPLDRSVASAFLYTKHSQELLEYVIGTFPKDFNKQDKKQATTPLNRKKQVTFANQCETSNTNTQKHVELQITQKTNVLVLLSTGVDSCIDASGSKPRSNTKKNKISPAKSVNKKTVEDHSRTNKGSLTAQEFHEKFIETVRFGNDHFDAIIGYGDYVIGDNVIYRVYYVDGLGYNLFFVGQLCDYDLEVAFRKHLCYVCDTDSVELIKGSRGSNLYTISVEDMMKSFPICLLSKASKTKSWLWHRHLNHLNFSTINDLARKDLVRGLPRLKFEKDHLCFACQLGKRKKHTHLPKAENTNLEVLNTLHMDLCGPMRVQTINGKKYILVIVDDYTRFTWVKFLRSKDKTPEESVDIFHQKSVPRNPQQNGVIERQNRTLVKAARMMLIFSKALMFLWAEAVATACYTQNRSLIHTHHNKTPYELVRNKKPDLTFLHVFGALCYPINDSEDLGKLQPTANIGIFVGYAPSRKGYRIYNKRTRRIMETIHTDKFMARTKSGSRSTLCTPTNKDLEILFQPMLDEYLEPPCVNRPVSPASAVPVPVNLPGITSSTAIDQDAPSPSHSSSSLALQSLCLHQGVAAESTLMDKNLFAPVNNDPFINIFDPKPTSKSSSSEDGYRQKEGIDFEESFAPVARIEAIRIFIANTASKNMTIYQIDVKTAFLNGELKEELYVSQPEGFVDPDHPTHVFRLKKALYGLKQAPRAWYDTLLWFLIENKFFKGAVDPTLFTQKIGKHILLVQIYVDDIIFASTDPKACDIFSNEMSSKFQMSMMRQMSFFLGLQVSQNPRGIFINQSKFALEILKKFGMDSCDPVDTPMVDRLKLDEDPLGILVDQTLFRSMVGSLMYLTANRPDWFSLYAYYSFAFNKIPLYCDNRSAIALCCNNVQHSRSKHIYIRHHFIRERVEKGVVELFFMTTDYQLTDIFTKALPRERFEFLLPRLDTMADMDIPATNAPAEHAHAIAPPTRTDDQILPSSNWLDEQWFNLHKDILRDALDITPTNDNNPFVAPPLSDTVIEYVNTLGYPSTLRMCRRYSVRKNLAMASYRKKKTTHLLIPSIRYVRKDGREIFGMPILDALLTDEIKGAPYYGEYQEHETPDEPSPAKRSKGGRVRKIRKPMSSLKLVDEPSAEDVPVDEPAYNEEEANLQQALELSLKEQAKRTQVPARSVVIREPNSQRFQPLPERCTPMPAEASGPAESPSLDAELVLTDSETESYDEVPKINTGDQDEGQAGSNPGDAAGFQPQSSHVVHAGPNLEPMDLEATDASHLQNPEQLDEEFTTTVYLNVQENLKLPSEDPVIPEEPTSSTRTLSSLQNLGKELSFTDQFFVKKQQEEEPGKTNAGAEVRSMVTIPIHQDTSSVPPMTTPVIDLTTSQSGSPLPTSSAKTSTVSKAVDDIVTDEVDWAMQAPLRARFSDLTAVYMKEILQQQMFEDKSYKPHEDHKKLYDALEKSLERDYSDQLLSDLEEARQKKKKTKAPSSSKSAASASQSMAWTTSDIRYESDGLYETQYLSPTDSLILDDSIPNEQVQLSDDEDSNNDHLPTVDSRKRLATALASTYVTPAENSLLAKTGDMTNFLNWYCRQTNPKGDQVKIDVNRPLPLGGPPGHVTIQSQFFFNKDLKYLRHGSKGSSHALSISKMKAASYPDFGLELLVPEQMWIEDVCTYDISEKYGISHCVVRIKAYSRYGYDYLSEIILRRADLQEHTTAKKDFKNLYPSDFEDLNLLLLQGYEFKHDYTIIESPRAVVFPVNNNERNIIRFNEIYKFSDGMLTRSLEALAYRVKEFKIKRLNPGMNACFWTQKDVTRSKEFIAAIERRLKTRRIYRNLECFIGGRVRDIYYRLLQRTE</sequence>
<dbReference type="Pfam" id="PF13976">
    <property type="entry name" value="gag_pre-integrs"/>
    <property type="match status" value="1"/>
</dbReference>
<name>A0A6L2L801_TANCI</name>
<reference evidence="5" key="1">
    <citation type="journal article" date="2019" name="Sci. Rep.">
        <title>Draft genome of Tanacetum cinerariifolium, the natural source of mosquito coil.</title>
        <authorList>
            <person name="Yamashiro T."/>
            <person name="Shiraishi A."/>
            <person name="Satake H."/>
            <person name="Nakayama K."/>
        </authorList>
    </citation>
    <scope>NUCLEOTIDE SEQUENCE</scope>
</reference>
<keyword evidence="2" id="KW-0378">Hydrolase</keyword>
<feature type="region of interest" description="Disordered" evidence="3">
    <location>
        <begin position="570"/>
        <end position="602"/>
    </location>
</feature>
<feature type="domain" description="Integrase catalytic" evidence="4">
    <location>
        <begin position="791"/>
        <end position="905"/>
    </location>
</feature>
<feature type="compositionally biased region" description="Basic residues" evidence="3">
    <location>
        <begin position="1579"/>
        <end position="1591"/>
    </location>
</feature>
<comment type="caution">
    <text evidence="5">The sequence shown here is derived from an EMBL/GenBank/DDBJ whole genome shotgun (WGS) entry which is preliminary data.</text>
</comment>
<keyword evidence="1" id="KW-0479">Metal-binding</keyword>
<dbReference type="InterPro" id="IPR012337">
    <property type="entry name" value="RNaseH-like_sf"/>
</dbReference>
<proteinExistence type="predicted"/>
<dbReference type="SUPFAM" id="SSF56672">
    <property type="entry name" value="DNA/RNA polymerases"/>
    <property type="match status" value="1"/>
</dbReference>
<evidence type="ECO:0000259" key="4">
    <source>
        <dbReference type="PROSITE" id="PS50994"/>
    </source>
</evidence>
<dbReference type="PROSITE" id="PS50994">
    <property type="entry name" value="INTEGRASE"/>
    <property type="match status" value="1"/>
</dbReference>
<dbReference type="InterPro" id="IPR025724">
    <property type="entry name" value="GAG-pre-integrase_dom"/>
</dbReference>
<dbReference type="InterPro" id="IPR043502">
    <property type="entry name" value="DNA/RNA_pol_sf"/>
</dbReference>
<dbReference type="GO" id="GO:0016787">
    <property type="term" value="F:hydrolase activity"/>
    <property type="evidence" value="ECO:0007669"/>
    <property type="project" value="UniProtKB-KW"/>
</dbReference>
<evidence type="ECO:0000256" key="2">
    <source>
        <dbReference type="ARBA" id="ARBA00022801"/>
    </source>
</evidence>
<evidence type="ECO:0000256" key="3">
    <source>
        <dbReference type="SAM" id="MobiDB-lite"/>
    </source>
</evidence>
<gene>
    <name evidence="5" type="ORF">Tci_029909</name>
</gene>
<dbReference type="SUPFAM" id="SSF53098">
    <property type="entry name" value="Ribonuclease H-like"/>
    <property type="match status" value="1"/>
</dbReference>
<dbReference type="InterPro" id="IPR013103">
    <property type="entry name" value="RVT_2"/>
</dbReference>
<evidence type="ECO:0000313" key="5">
    <source>
        <dbReference type="EMBL" id="GEU57931.1"/>
    </source>
</evidence>
<protein>
    <submittedName>
        <fullName evidence="5">Retrovirus-related Pol polyprotein from transposon TNT 1-94</fullName>
    </submittedName>
</protein>
<dbReference type="InterPro" id="IPR001584">
    <property type="entry name" value="Integrase_cat-core"/>
</dbReference>
<dbReference type="InterPro" id="IPR003903">
    <property type="entry name" value="UIM_dom"/>
</dbReference>
<feature type="region of interest" description="Disordered" evidence="3">
    <location>
        <begin position="1942"/>
        <end position="1962"/>
    </location>
</feature>
<accession>A0A6L2L801</accession>
<dbReference type="EMBL" id="BKCJ010003915">
    <property type="protein sequence ID" value="GEU57931.1"/>
    <property type="molecule type" value="Genomic_DNA"/>
</dbReference>
<dbReference type="GO" id="GO:0015074">
    <property type="term" value="P:DNA integration"/>
    <property type="evidence" value="ECO:0007669"/>
    <property type="project" value="InterPro"/>
</dbReference>
<dbReference type="InterPro" id="IPR036397">
    <property type="entry name" value="RNaseH_sf"/>
</dbReference>
<dbReference type="GO" id="GO:0003676">
    <property type="term" value="F:nucleic acid binding"/>
    <property type="evidence" value="ECO:0007669"/>
    <property type="project" value="InterPro"/>
</dbReference>
<organism evidence="5">
    <name type="scientific">Tanacetum cinerariifolium</name>
    <name type="common">Dalmatian daisy</name>
    <name type="synonym">Chrysanthemum cinerariifolium</name>
    <dbReference type="NCBI Taxonomy" id="118510"/>
    <lineage>
        <taxon>Eukaryota</taxon>
        <taxon>Viridiplantae</taxon>
        <taxon>Streptophyta</taxon>
        <taxon>Embryophyta</taxon>
        <taxon>Tracheophyta</taxon>
        <taxon>Spermatophyta</taxon>
        <taxon>Magnoliopsida</taxon>
        <taxon>eudicotyledons</taxon>
        <taxon>Gunneridae</taxon>
        <taxon>Pentapetalae</taxon>
        <taxon>asterids</taxon>
        <taxon>campanulids</taxon>
        <taxon>Asterales</taxon>
        <taxon>Asteraceae</taxon>
        <taxon>Asteroideae</taxon>
        <taxon>Anthemideae</taxon>
        <taxon>Anthemidinae</taxon>
        <taxon>Tanacetum</taxon>
    </lineage>
</organism>
<dbReference type="InterPro" id="IPR057670">
    <property type="entry name" value="SH3_retrovirus"/>
</dbReference>
<dbReference type="Pfam" id="PF07727">
    <property type="entry name" value="RVT_2"/>
    <property type="match status" value="1"/>
</dbReference>
<dbReference type="Pfam" id="PF25597">
    <property type="entry name" value="SH3_retrovirus"/>
    <property type="match status" value="1"/>
</dbReference>
<feature type="compositionally biased region" description="Low complexity" evidence="3">
    <location>
        <begin position="1951"/>
        <end position="1962"/>
    </location>
</feature>
<feature type="region of interest" description="Disordered" evidence="3">
    <location>
        <begin position="1632"/>
        <end position="1729"/>
    </location>
</feature>
<dbReference type="PROSITE" id="PS50330">
    <property type="entry name" value="UIM"/>
    <property type="match status" value="1"/>
</dbReference>
<dbReference type="InterPro" id="IPR039537">
    <property type="entry name" value="Retrotran_Ty1/copia-like"/>
</dbReference>
<dbReference type="PANTHER" id="PTHR42648">
    <property type="entry name" value="TRANSPOSASE, PUTATIVE-RELATED"/>
    <property type="match status" value="1"/>
</dbReference>
<dbReference type="Gene3D" id="3.30.420.10">
    <property type="entry name" value="Ribonuclease H-like superfamily/Ribonuclease H"/>
    <property type="match status" value="2"/>
</dbReference>
<dbReference type="GO" id="GO:0046872">
    <property type="term" value="F:metal ion binding"/>
    <property type="evidence" value="ECO:0007669"/>
    <property type="project" value="UniProtKB-KW"/>
</dbReference>
<feature type="region of interest" description="Disordered" evidence="3">
    <location>
        <begin position="1566"/>
        <end position="1594"/>
    </location>
</feature>